<accession>A0ABT0ZLV4</accession>
<feature type="domain" description="SpoVT-AbrB" evidence="1">
    <location>
        <begin position="8"/>
        <end position="54"/>
    </location>
</feature>
<evidence type="ECO:0000259" key="1">
    <source>
        <dbReference type="SMART" id="SM00966"/>
    </source>
</evidence>
<dbReference type="SUPFAM" id="SSF89447">
    <property type="entry name" value="AbrB/MazE/MraZ-like"/>
    <property type="match status" value="1"/>
</dbReference>
<gene>
    <name evidence="2" type="ORF">NGF19_27515</name>
</gene>
<name>A0ABT0ZLV4_9ACTN</name>
<dbReference type="RefSeq" id="WP_252428274.1">
    <property type="nucleotide sequence ID" value="NZ_JAMWMR010000037.1"/>
</dbReference>
<evidence type="ECO:0000313" key="3">
    <source>
        <dbReference type="Proteomes" id="UP001523219"/>
    </source>
</evidence>
<dbReference type="InterPro" id="IPR037914">
    <property type="entry name" value="SpoVT-AbrB_sf"/>
</dbReference>
<keyword evidence="3" id="KW-1185">Reference proteome</keyword>
<dbReference type="InterPro" id="IPR007159">
    <property type="entry name" value="SpoVT-AbrB_dom"/>
</dbReference>
<keyword evidence="2" id="KW-0238">DNA-binding</keyword>
<dbReference type="Proteomes" id="UP001523219">
    <property type="component" value="Unassembled WGS sequence"/>
</dbReference>
<protein>
    <submittedName>
        <fullName evidence="2">AbrB/MazE/SpoVT family DNA-binding domain-containing protein</fullName>
    </submittedName>
</protein>
<proteinExistence type="predicted"/>
<evidence type="ECO:0000313" key="2">
    <source>
        <dbReference type="EMBL" id="MCN9244487.1"/>
    </source>
</evidence>
<dbReference type="GO" id="GO:0003677">
    <property type="term" value="F:DNA binding"/>
    <property type="evidence" value="ECO:0007669"/>
    <property type="project" value="UniProtKB-KW"/>
</dbReference>
<comment type="caution">
    <text evidence="2">The sequence shown here is derived from an EMBL/GenBank/DDBJ whole genome shotgun (WGS) entry which is preliminary data.</text>
</comment>
<dbReference type="EMBL" id="JAMWMR010000037">
    <property type="protein sequence ID" value="MCN9244487.1"/>
    <property type="molecule type" value="Genomic_DNA"/>
</dbReference>
<dbReference type="SMART" id="SM00966">
    <property type="entry name" value="SpoVT_AbrB"/>
    <property type="match status" value="1"/>
</dbReference>
<sequence length="62" mass="6665">MLREPAEIRIGDHGQVELPLSLLAEAGLSPGAELLAFSDGDGRIVLRRAEDAVRDLLRNGTL</sequence>
<reference evidence="2 3" key="1">
    <citation type="submission" date="2022-05" db="EMBL/GenBank/DDBJ databases">
        <title>Streptomyces sp. nov. RY43-2 isolated from soil of a peat swamp forest.</title>
        <authorList>
            <person name="Kanchanasin P."/>
            <person name="Tanasupawat S."/>
            <person name="Phongsopitanun W."/>
        </authorList>
    </citation>
    <scope>NUCLEOTIDE SEQUENCE [LARGE SCALE GENOMIC DNA]</scope>
    <source>
        <strain evidence="2 3">RY43-2</strain>
    </source>
</reference>
<organism evidence="2 3">
    <name type="scientific">Streptomyces macrolidinus</name>
    <dbReference type="NCBI Taxonomy" id="2952607"/>
    <lineage>
        <taxon>Bacteria</taxon>
        <taxon>Bacillati</taxon>
        <taxon>Actinomycetota</taxon>
        <taxon>Actinomycetes</taxon>
        <taxon>Kitasatosporales</taxon>
        <taxon>Streptomycetaceae</taxon>
        <taxon>Streptomyces</taxon>
    </lineage>
</organism>